<dbReference type="Proteomes" id="UP000483261">
    <property type="component" value="Unassembled WGS sequence"/>
</dbReference>
<dbReference type="SUPFAM" id="SSF54913">
    <property type="entry name" value="GlnB-like"/>
    <property type="match status" value="1"/>
</dbReference>
<evidence type="ECO:0000256" key="1">
    <source>
        <dbReference type="ARBA" id="ARBA00010169"/>
    </source>
</evidence>
<dbReference type="InterPro" id="IPR004323">
    <property type="entry name" value="Ion_tolerance_CutA"/>
</dbReference>
<dbReference type="RefSeq" id="WP_165110376.1">
    <property type="nucleotide sequence ID" value="NZ_JAALAA010000005.1"/>
</dbReference>
<dbReference type="GO" id="GO:0010038">
    <property type="term" value="P:response to metal ion"/>
    <property type="evidence" value="ECO:0007669"/>
    <property type="project" value="InterPro"/>
</dbReference>
<evidence type="ECO:0000313" key="2">
    <source>
        <dbReference type="EMBL" id="NGN92625.1"/>
    </source>
</evidence>
<dbReference type="GO" id="GO:0005507">
    <property type="term" value="F:copper ion binding"/>
    <property type="evidence" value="ECO:0007669"/>
    <property type="project" value="TreeGrafter"/>
</dbReference>
<dbReference type="InterPro" id="IPR011322">
    <property type="entry name" value="N-reg_PII-like_a/b"/>
</dbReference>
<dbReference type="EMBL" id="JAALAA010000005">
    <property type="protein sequence ID" value="NGN92625.1"/>
    <property type="molecule type" value="Genomic_DNA"/>
</dbReference>
<keyword evidence="3" id="KW-1185">Reference proteome</keyword>
<comment type="similarity">
    <text evidence="1">Belongs to the CutA family.</text>
</comment>
<dbReference type="Gene3D" id="3.30.70.120">
    <property type="match status" value="1"/>
</dbReference>
<organism evidence="2 3">
    <name type="scientific">Nocardioides turkmenicus</name>
    <dbReference type="NCBI Taxonomy" id="2711220"/>
    <lineage>
        <taxon>Bacteria</taxon>
        <taxon>Bacillati</taxon>
        <taxon>Actinomycetota</taxon>
        <taxon>Actinomycetes</taxon>
        <taxon>Propionibacteriales</taxon>
        <taxon>Nocardioidaceae</taxon>
        <taxon>Nocardioides</taxon>
    </lineage>
</organism>
<dbReference type="PANTHER" id="PTHR23419:SF8">
    <property type="entry name" value="FI09726P"/>
    <property type="match status" value="1"/>
</dbReference>
<sequence>MTETTEFCTVAVTFDDEGAASELAAAIVRERLAACAQVEGPIQSVFWWEGAVQSEKEWRVDFKTTTALLDTLTARVVELHTYDVPQVIASPLNGGLDAYLDWIREETNARS</sequence>
<proteinExistence type="inferred from homology"/>
<gene>
    <name evidence="2" type="ORF">G5C66_07715</name>
</gene>
<evidence type="ECO:0000313" key="3">
    <source>
        <dbReference type="Proteomes" id="UP000483261"/>
    </source>
</evidence>
<dbReference type="AlphaFoldDB" id="A0A6M1QS61"/>
<protein>
    <submittedName>
        <fullName evidence="2">Divalent-cation tolerance protein CutA</fullName>
    </submittedName>
</protein>
<name>A0A6M1QS61_9ACTN</name>
<reference evidence="2 3" key="1">
    <citation type="submission" date="2020-02" db="EMBL/GenBank/DDBJ databases">
        <title>Whole-genome analyses of novel actinobacteria.</title>
        <authorList>
            <person name="Sahin N."/>
        </authorList>
    </citation>
    <scope>NUCLEOTIDE SEQUENCE [LARGE SCALE GENOMIC DNA]</scope>
    <source>
        <strain evidence="2 3">KC13</strain>
    </source>
</reference>
<dbReference type="Pfam" id="PF03091">
    <property type="entry name" value="CutA1"/>
    <property type="match status" value="1"/>
</dbReference>
<dbReference type="PANTHER" id="PTHR23419">
    <property type="entry name" value="DIVALENT CATION TOLERANCE CUTA-RELATED"/>
    <property type="match status" value="1"/>
</dbReference>
<comment type="caution">
    <text evidence="2">The sequence shown here is derived from an EMBL/GenBank/DDBJ whole genome shotgun (WGS) entry which is preliminary data.</text>
</comment>
<accession>A0A6M1QS61</accession>
<dbReference type="InterPro" id="IPR015867">
    <property type="entry name" value="N-reg_PII/ATP_PRibTrfase_C"/>
</dbReference>